<accession>A0A9P0IF13</accession>
<reference evidence="2" key="1">
    <citation type="submission" date="2022-02" db="EMBL/GenBank/DDBJ databases">
        <authorList>
            <person name="King R."/>
        </authorList>
    </citation>
    <scope>NUCLEOTIDE SEQUENCE</scope>
</reference>
<dbReference type="Proteomes" id="UP001153321">
    <property type="component" value="Chromosome 30"/>
</dbReference>
<protein>
    <submittedName>
        <fullName evidence="2">Uncharacterized protein</fullName>
    </submittedName>
</protein>
<sequence length="499" mass="57662">MNLEHYFTSRRKIILYTHLFMFIYDGNKTSLRLFHPRTTSPRPSLEFDVRPVAPRIQLLIHVCRSFCAPVNKMADEPTPGSSKDSSVQQQVVPRSAPEKLHIIRHVAKRLKFKPNKVLISKTKYYDLTGLHPDHLQTISETNLEDIEIKTVALDRSQVHRTWVSHLSKNFSLPTTEQLFWQLKMKVIPIYMNLSDFRTWLYKNDFMWERGSNGELVVVEKTEVRFERYLYLQKMARYREENKQIFFIGHGAFNSEGRLVTLKESNKASKNNNEIYQRILFAVSAAGPDCLRYVESFTEKVFLDWINQVFLIAVGTPSVVVLSYDKHHCEEIIKVPTLESSKRDLCKWLDYFGVPYDAGMTKVILHDLIEKYTDLTEKIYAVDAVLKANGHTVLRIPNCIRRLTPATFYPDMVDLNVKVKFCDQPSLSPERIRETIDAIFAASSGHMAWVHITSEEKCILAVESSVDKMINKIKHTRMKTSCSVSSIVDSDIPSDDSDSE</sequence>
<proteinExistence type="predicted"/>
<feature type="region of interest" description="Disordered" evidence="1">
    <location>
        <begin position="74"/>
        <end position="93"/>
    </location>
</feature>
<gene>
    <name evidence="2" type="ORF">SPLIT_LOCUS9304</name>
</gene>
<name>A0A9P0IF13_SPOLI</name>
<evidence type="ECO:0000256" key="1">
    <source>
        <dbReference type="SAM" id="MobiDB-lite"/>
    </source>
</evidence>
<organism evidence="2 3">
    <name type="scientific">Spodoptera littoralis</name>
    <name type="common">Egyptian cotton leafworm</name>
    <dbReference type="NCBI Taxonomy" id="7109"/>
    <lineage>
        <taxon>Eukaryota</taxon>
        <taxon>Metazoa</taxon>
        <taxon>Ecdysozoa</taxon>
        <taxon>Arthropoda</taxon>
        <taxon>Hexapoda</taxon>
        <taxon>Insecta</taxon>
        <taxon>Pterygota</taxon>
        <taxon>Neoptera</taxon>
        <taxon>Endopterygota</taxon>
        <taxon>Lepidoptera</taxon>
        <taxon>Glossata</taxon>
        <taxon>Ditrysia</taxon>
        <taxon>Noctuoidea</taxon>
        <taxon>Noctuidae</taxon>
        <taxon>Amphipyrinae</taxon>
        <taxon>Spodoptera</taxon>
    </lineage>
</organism>
<keyword evidence="3" id="KW-1185">Reference proteome</keyword>
<dbReference type="AlphaFoldDB" id="A0A9P0IF13"/>
<evidence type="ECO:0000313" key="3">
    <source>
        <dbReference type="Proteomes" id="UP001153321"/>
    </source>
</evidence>
<dbReference type="EMBL" id="LR824561">
    <property type="protein sequence ID" value="CAH1643950.1"/>
    <property type="molecule type" value="Genomic_DNA"/>
</dbReference>
<evidence type="ECO:0000313" key="2">
    <source>
        <dbReference type="EMBL" id="CAH1643950.1"/>
    </source>
</evidence>